<dbReference type="GO" id="GO:0008173">
    <property type="term" value="F:RNA methyltransferase activity"/>
    <property type="evidence" value="ECO:0007669"/>
    <property type="project" value="InterPro"/>
</dbReference>
<dbReference type="GeneID" id="10395140"/>
<comment type="caution">
    <text evidence="6">Lacks conserved residue(s) required for the propagation of feature annotation.</text>
</comment>
<name>F2KS61_ARCVS</name>
<dbReference type="GO" id="GO:0003723">
    <property type="term" value="F:RNA binding"/>
    <property type="evidence" value="ECO:0007669"/>
    <property type="project" value="UniProtKB-UniRule"/>
</dbReference>
<dbReference type="PRINTS" id="PR02008">
    <property type="entry name" value="RCMTFAMILY"/>
</dbReference>
<dbReference type="HOGENOM" id="CLU_005316_7_0_2"/>
<dbReference type="EMBL" id="CP002588">
    <property type="protein sequence ID" value="AEA48000.1"/>
    <property type="molecule type" value="Genomic_DNA"/>
</dbReference>
<dbReference type="KEGG" id="ave:Arcve_2007"/>
<accession>F2KS61</accession>
<dbReference type="RefSeq" id="WP_013684652.1">
    <property type="nucleotide sequence ID" value="NC_015320.1"/>
</dbReference>
<dbReference type="NCBIfam" id="TIGR00446">
    <property type="entry name" value="nop2p"/>
    <property type="match status" value="1"/>
</dbReference>
<evidence type="ECO:0000256" key="6">
    <source>
        <dbReference type="PROSITE-ProRule" id="PRU01023"/>
    </source>
</evidence>
<dbReference type="InterPro" id="IPR011023">
    <property type="entry name" value="Nop2p"/>
</dbReference>
<dbReference type="eggNOG" id="arCOG00973">
    <property type="taxonomic scope" value="Archaea"/>
</dbReference>
<evidence type="ECO:0000259" key="7">
    <source>
        <dbReference type="PROSITE" id="PS51686"/>
    </source>
</evidence>
<keyword evidence="4 6" id="KW-0949">S-adenosyl-L-methionine</keyword>
<evidence type="ECO:0000313" key="8">
    <source>
        <dbReference type="EMBL" id="AEA48000.1"/>
    </source>
</evidence>
<dbReference type="Gene3D" id="3.40.50.150">
    <property type="entry name" value="Vaccinia Virus protein VP39"/>
    <property type="match status" value="1"/>
</dbReference>
<evidence type="ECO:0000256" key="1">
    <source>
        <dbReference type="ARBA" id="ARBA00022490"/>
    </source>
</evidence>
<dbReference type="PROSITE" id="PS51686">
    <property type="entry name" value="SAM_MT_RSMB_NOP"/>
    <property type="match status" value="1"/>
</dbReference>
<feature type="active site" description="Nucleophile" evidence="6">
    <location>
        <position position="236"/>
    </location>
</feature>
<keyword evidence="3 6" id="KW-0808">Transferase</keyword>
<dbReference type="PANTHER" id="PTHR22807:SF30">
    <property type="entry name" value="28S RRNA (CYTOSINE(4447)-C(5))-METHYLTRANSFERASE-RELATED"/>
    <property type="match status" value="1"/>
</dbReference>
<keyword evidence="2 6" id="KW-0489">Methyltransferase</keyword>
<evidence type="ECO:0000256" key="5">
    <source>
        <dbReference type="ARBA" id="ARBA00022884"/>
    </source>
</evidence>
<dbReference type="GO" id="GO:0001510">
    <property type="term" value="P:RNA methylation"/>
    <property type="evidence" value="ECO:0007669"/>
    <property type="project" value="InterPro"/>
</dbReference>
<organism evidence="8 9">
    <name type="scientific">Archaeoglobus veneficus (strain DSM 11195 / SNP6)</name>
    <dbReference type="NCBI Taxonomy" id="693661"/>
    <lineage>
        <taxon>Archaea</taxon>
        <taxon>Methanobacteriati</taxon>
        <taxon>Methanobacteriota</taxon>
        <taxon>Archaeoglobi</taxon>
        <taxon>Archaeoglobales</taxon>
        <taxon>Archaeoglobaceae</taxon>
        <taxon>Archaeoglobus</taxon>
    </lineage>
</organism>
<dbReference type="Gene3D" id="3.30.70.1170">
    <property type="entry name" value="Sun protein, domain 3"/>
    <property type="match status" value="1"/>
</dbReference>
<dbReference type="InterPro" id="IPR023267">
    <property type="entry name" value="RCMT"/>
</dbReference>
<dbReference type="InterPro" id="IPR031341">
    <property type="entry name" value="Methyltr_RsmF_N"/>
</dbReference>
<keyword evidence="5 6" id="KW-0694">RNA-binding</keyword>
<keyword evidence="9" id="KW-1185">Reference proteome</keyword>
<dbReference type="GO" id="GO:0006396">
    <property type="term" value="P:RNA processing"/>
    <property type="evidence" value="ECO:0007669"/>
    <property type="project" value="InterPro"/>
</dbReference>
<evidence type="ECO:0000256" key="3">
    <source>
        <dbReference type="ARBA" id="ARBA00022679"/>
    </source>
</evidence>
<dbReference type="SUPFAM" id="SSF53335">
    <property type="entry name" value="S-adenosyl-L-methionine-dependent methyltransferases"/>
    <property type="match status" value="1"/>
</dbReference>
<dbReference type="InterPro" id="IPR029063">
    <property type="entry name" value="SAM-dependent_MTases_sf"/>
</dbReference>
<dbReference type="Pfam" id="PF01189">
    <property type="entry name" value="Methyltr_RsmB-F"/>
    <property type="match status" value="1"/>
</dbReference>
<dbReference type="InterPro" id="IPR001678">
    <property type="entry name" value="MeTrfase_RsmB-F_NOP2_dom"/>
</dbReference>
<dbReference type="PANTHER" id="PTHR22807">
    <property type="entry name" value="NOP2 YEAST -RELATED NOL1/NOP2/FMU SUN DOMAIN-CONTAINING"/>
    <property type="match status" value="1"/>
</dbReference>
<feature type="binding site" evidence="6">
    <location>
        <position position="139"/>
    </location>
    <ligand>
        <name>S-adenosyl-L-methionine</name>
        <dbReference type="ChEBI" id="CHEBI:59789"/>
    </ligand>
</feature>
<dbReference type="CDD" id="cd02440">
    <property type="entry name" value="AdoMet_MTases"/>
    <property type="match status" value="1"/>
</dbReference>
<feature type="binding site" evidence="6">
    <location>
        <position position="183"/>
    </location>
    <ligand>
        <name>S-adenosyl-L-methionine</name>
        <dbReference type="ChEBI" id="CHEBI:59789"/>
    </ligand>
</feature>
<feature type="binding site" evidence="6">
    <location>
        <position position="166"/>
    </location>
    <ligand>
        <name>S-adenosyl-L-methionine</name>
        <dbReference type="ChEBI" id="CHEBI:59789"/>
    </ligand>
</feature>
<evidence type="ECO:0000256" key="4">
    <source>
        <dbReference type="ARBA" id="ARBA00022691"/>
    </source>
</evidence>
<dbReference type="AlphaFoldDB" id="F2KS61"/>
<keyword evidence="1" id="KW-0963">Cytoplasm</keyword>
<evidence type="ECO:0000256" key="2">
    <source>
        <dbReference type="ARBA" id="ARBA00022603"/>
    </source>
</evidence>
<dbReference type="InterPro" id="IPR049560">
    <property type="entry name" value="MeTrfase_RsmB-F_NOP2_cat"/>
</dbReference>
<dbReference type="OrthoDB" id="14725at2157"/>
<sequence length="308" mass="34795">MIDFEEINPEFARRYRLIDDSYEFSEFMSKPLRPSIRVNTLKGSLEDIVSLLSEKYKIEPVPWCREGFFIDIDEDSSIGTSIEHQLGLIFSQEASSMIPPVVLDVKPGMLVLDMAAAPGAKTTQIAQYMQNEGCIIANDVKVGRLNILISNLQRCGVLIARVTMMDGRSFRKYENTFDAVLLDAPCSNAGMIRKNYKYLKIWRLKDVESLSRLQKQLIMAAYAALKPGGVLVYSTCTLDPAENEDVVDHLLANTDARLEEIDLPVKRHKPFTSFDGKEFSSEVKKCLRIHPQDNDTEGFFVAKIVKEA</sequence>
<dbReference type="Proteomes" id="UP000008136">
    <property type="component" value="Chromosome"/>
</dbReference>
<comment type="similarity">
    <text evidence="6">Belongs to the class I-like SAM-binding methyltransferase superfamily. RsmB/NOP family.</text>
</comment>
<dbReference type="Pfam" id="PF17125">
    <property type="entry name" value="Methyltr_RsmF_N"/>
    <property type="match status" value="1"/>
</dbReference>
<dbReference type="STRING" id="693661.Arcve_2007"/>
<dbReference type="GO" id="GO:0008757">
    <property type="term" value="F:S-adenosylmethionine-dependent methyltransferase activity"/>
    <property type="evidence" value="ECO:0007669"/>
    <property type="project" value="InterPro"/>
</dbReference>
<protein>
    <submittedName>
        <fullName evidence="8">RNA methylase, NOL1/NOP2/sun family</fullName>
    </submittedName>
</protein>
<gene>
    <name evidence="8" type="ordered locus">Arcve_2007</name>
</gene>
<feature type="domain" description="SAM-dependent MTase RsmB/NOP-type" evidence="7">
    <location>
        <begin position="24"/>
        <end position="307"/>
    </location>
</feature>
<evidence type="ECO:0000313" key="9">
    <source>
        <dbReference type="Proteomes" id="UP000008136"/>
    </source>
</evidence>
<proteinExistence type="inferred from homology"/>
<reference evidence="8 9" key="1">
    <citation type="submission" date="2011-03" db="EMBL/GenBank/DDBJ databases">
        <title>The complete genome of Archaeoglobus veneficus SNP6.</title>
        <authorList>
            <consortium name="US DOE Joint Genome Institute (JGI-PGF)"/>
            <person name="Lucas S."/>
            <person name="Copeland A."/>
            <person name="Lapidus A."/>
            <person name="Bruce D."/>
            <person name="Goodwin L."/>
            <person name="Pitluck S."/>
            <person name="Kyrpides N."/>
            <person name="Mavromatis K."/>
            <person name="Pagani I."/>
            <person name="Ivanova N."/>
            <person name="Mikhailova N."/>
            <person name="Lu M."/>
            <person name="Detter J.C."/>
            <person name="Tapia R."/>
            <person name="Han C."/>
            <person name="Land M."/>
            <person name="Hauser L."/>
            <person name="Markowitz V."/>
            <person name="Cheng J.-F."/>
            <person name="Hugenholtz P."/>
            <person name="Woyke T."/>
            <person name="Wu D."/>
            <person name="Spring S."/>
            <person name="Brambilla E."/>
            <person name="Klenk H.-P."/>
            <person name="Eisen J.A."/>
        </authorList>
    </citation>
    <scope>NUCLEOTIDE SEQUENCE [LARGE SCALE GENOMIC DNA]</scope>
    <source>
        <strain>SNP6</strain>
    </source>
</reference>